<evidence type="ECO:0000256" key="2">
    <source>
        <dbReference type="SAM" id="Phobius"/>
    </source>
</evidence>
<feature type="transmembrane region" description="Helical" evidence="2">
    <location>
        <begin position="47"/>
        <end position="70"/>
    </location>
</feature>
<feature type="region of interest" description="Disordered" evidence="1">
    <location>
        <begin position="1"/>
        <end position="39"/>
    </location>
</feature>
<evidence type="ECO:0000313" key="3">
    <source>
        <dbReference type="EMBL" id="EKU47071.1"/>
    </source>
</evidence>
<sequence length="96" mass="11060">MSEEKKFNNELNKEDNRPATNTNTDAFSNDTHPNMRRKNELPIQDTIPFNVVFILVLPVLAAIIGTLAGLKQNEIDQNPDKQKKKDKKKKKKDKKK</sequence>
<keyword evidence="2" id="KW-0472">Membrane</keyword>
<dbReference type="EMBL" id="AMSQ01000013">
    <property type="protein sequence ID" value="EKU47071.1"/>
    <property type="molecule type" value="Genomic_DNA"/>
</dbReference>
<dbReference type="Proteomes" id="UP000009885">
    <property type="component" value="Unassembled WGS sequence"/>
</dbReference>
<keyword evidence="2" id="KW-0812">Transmembrane</keyword>
<feature type="compositionally biased region" description="Basic and acidic residues" evidence="1">
    <location>
        <begin position="1"/>
        <end position="17"/>
    </location>
</feature>
<dbReference type="PATRIC" id="fig|1229783.3.peg.1647"/>
<keyword evidence="2" id="KW-1133">Transmembrane helix</keyword>
<protein>
    <submittedName>
        <fullName evidence="3">Uncharacterized protein</fullName>
    </submittedName>
</protein>
<dbReference type="RefSeq" id="WP_009383966.1">
    <property type="nucleotide sequence ID" value="NZ_AMSQ01000013.1"/>
</dbReference>
<gene>
    <name evidence="3" type="ORF">C273_08181</name>
</gene>
<keyword evidence="4" id="KW-1185">Reference proteome</keyword>
<comment type="caution">
    <text evidence="3">The sequence shown here is derived from an EMBL/GenBank/DDBJ whole genome shotgun (WGS) entry which is preliminary data.</text>
</comment>
<proteinExistence type="predicted"/>
<reference evidence="3 4" key="1">
    <citation type="journal article" date="2013" name="Genome Announc.">
        <title>Genome Sequence of Staphylococcus massiliensis Strain S46, Isolated from the Surface of Healthy Human Skin.</title>
        <authorList>
            <person name="Srivastav R."/>
            <person name="Singh A."/>
            <person name="Jangir P.K."/>
            <person name="Kumari C."/>
            <person name="Muduli S."/>
            <person name="Sharma R."/>
        </authorList>
    </citation>
    <scope>NUCLEOTIDE SEQUENCE [LARGE SCALE GENOMIC DNA]</scope>
    <source>
        <strain evidence="3 4">S46</strain>
    </source>
</reference>
<accession>K9ALY1</accession>
<feature type="compositionally biased region" description="Basic residues" evidence="1">
    <location>
        <begin position="84"/>
        <end position="96"/>
    </location>
</feature>
<feature type="region of interest" description="Disordered" evidence="1">
    <location>
        <begin position="68"/>
        <end position="96"/>
    </location>
</feature>
<organism evidence="3 4">
    <name type="scientific">Staphylococcus massiliensis S46</name>
    <dbReference type="NCBI Taxonomy" id="1229783"/>
    <lineage>
        <taxon>Bacteria</taxon>
        <taxon>Bacillati</taxon>
        <taxon>Bacillota</taxon>
        <taxon>Bacilli</taxon>
        <taxon>Bacillales</taxon>
        <taxon>Staphylococcaceae</taxon>
        <taxon>Staphylococcus</taxon>
    </lineage>
</organism>
<evidence type="ECO:0000313" key="4">
    <source>
        <dbReference type="Proteomes" id="UP000009885"/>
    </source>
</evidence>
<evidence type="ECO:0000256" key="1">
    <source>
        <dbReference type="SAM" id="MobiDB-lite"/>
    </source>
</evidence>
<name>K9ALY1_9STAP</name>
<feature type="compositionally biased region" description="Polar residues" evidence="1">
    <location>
        <begin position="18"/>
        <end position="32"/>
    </location>
</feature>
<dbReference type="AlphaFoldDB" id="K9ALY1"/>